<evidence type="ECO:0000256" key="1">
    <source>
        <dbReference type="ARBA" id="ARBA00005968"/>
    </source>
</evidence>
<feature type="domain" description="Transglutaminase C-terminal" evidence="4">
    <location>
        <begin position="160"/>
        <end position="252"/>
    </location>
</feature>
<keyword evidence="6" id="KW-1185">Reference proteome</keyword>
<keyword evidence="2" id="KW-0808">Transferase</keyword>
<dbReference type="InterPro" id="IPR050779">
    <property type="entry name" value="Transglutaminase"/>
</dbReference>
<sequence length="261" mass="28527">MCARRWESVCGSRGTEEERIAVETACKYGTKAEAYTPPTAEDVSVEVSMDGTEPQMGRDADLTITLNNSSSENRSVSLHSQAAVMYYTGVHKASVRKDTTDLTLQPNEVKMLEWSLAYGDYKDELVDQAALMLTLSGRVKETQQVVATQYSFRLRSPDLTLSPIGEAVVGEKMTVEILFTNPLPRTLKGVLFHVEGLGLITAQSIHYGDIGSHASVSVAAKFEPTQSGLRKLLATLDCRQLTQVHGVVSINVKEKNEATLS</sequence>
<evidence type="ECO:0000259" key="4">
    <source>
        <dbReference type="Pfam" id="PF00927"/>
    </source>
</evidence>
<keyword evidence="2" id="KW-0012">Acyltransferase</keyword>
<feature type="domain" description="Transglutaminase C-terminal" evidence="4">
    <location>
        <begin position="53"/>
        <end position="149"/>
    </location>
</feature>
<dbReference type="SUPFAM" id="SSF49309">
    <property type="entry name" value="Transglutaminase, two C-terminal domains"/>
    <property type="match status" value="2"/>
</dbReference>
<evidence type="ECO:0000256" key="3">
    <source>
        <dbReference type="ARBA" id="ARBA00024222"/>
    </source>
</evidence>
<proteinExistence type="inferred from homology"/>
<evidence type="ECO:0000256" key="2">
    <source>
        <dbReference type="ARBA" id="ARBA00023315"/>
    </source>
</evidence>
<dbReference type="FunFam" id="2.60.40.10:FF:000090">
    <property type="entry name" value="Protein-glutamine gamma-glutamyltransferase 2"/>
    <property type="match status" value="1"/>
</dbReference>
<dbReference type="InterPro" id="IPR013783">
    <property type="entry name" value="Ig-like_fold"/>
</dbReference>
<dbReference type="EMBL" id="OZ035824">
    <property type="protein sequence ID" value="CAL1592957.1"/>
    <property type="molecule type" value="Genomic_DNA"/>
</dbReference>
<dbReference type="Proteomes" id="UP001497482">
    <property type="component" value="Chromosome 2"/>
</dbReference>
<dbReference type="GO" id="GO:0003810">
    <property type="term" value="F:protein-glutamine gamma-glutamyltransferase activity"/>
    <property type="evidence" value="ECO:0007669"/>
    <property type="project" value="UniProtKB-EC"/>
</dbReference>
<dbReference type="InterPro" id="IPR036238">
    <property type="entry name" value="Transglutaminase_C_sf"/>
</dbReference>
<name>A0AAV2KY18_KNICA</name>
<dbReference type="AlphaFoldDB" id="A0AAV2KY18"/>
<accession>A0AAV2KY18</accession>
<dbReference type="InterPro" id="IPR008958">
    <property type="entry name" value="Transglutaminase_C"/>
</dbReference>
<dbReference type="PANTHER" id="PTHR11590">
    <property type="entry name" value="PROTEIN-GLUTAMINE GAMMA-GLUTAMYLTRANSFERASE"/>
    <property type="match status" value="1"/>
</dbReference>
<dbReference type="PANTHER" id="PTHR11590:SF49">
    <property type="entry name" value="PROTEIN-GLUTAMINE GAMMA-GLUTAMYLTRANSFERASE K"/>
    <property type="match status" value="1"/>
</dbReference>
<reference evidence="5 6" key="1">
    <citation type="submission" date="2024-04" db="EMBL/GenBank/DDBJ databases">
        <authorList>
            <person name="Waldvogel A.-M."/>
            <person name="Schoenle A."/>
        </authorList>
    </citation>
    <scope>NUCLEOTIDE SEQUENCE [LARGE SCALE GENOMIC DNA]</scope>
</reference>
<protein>
    <recommendedName>
        <fullName evidence="3">protein-glutamine gamma-glutamyltransferase</fullName>
        <ecNumber evidence="3">2.3.2.13</ecNumber>
    </recommendedName>
</protein>
<comment type="similarity">
    <text evidence="1">Belongs to the transglutaminase superfamily. Transglutaminase family.</text>
</comment>
<dbReference type="EC" id="2.3.2.13" evidence="3"/>
<dbReference type="Pfam" id="PF00927">
    <property type="entry name" value="Transglut_C"/>
    <property type="match status" value="2"/>
</dbReference>
<evidence type="ECO:0000313" key="6">
    <source>
        <dbReference type="Proteomes" id="UP001497482"/>
    </source>
</evidence>
<evidence type="ECO:0000313" key="5">
    <source>
        <dbReference type="EMBL" id="CAL1592957.1"/>
    </source>
</evidence>
<dbReference type="Gene3D" id="2.60.40.10">
    <property type="entry name" value="Immunoglobulins"/>
    <property type="match status" value="2"/>
</dbReference>
<organism evidence="5 6">
    <name type="scientific">Knipowitschia caucasica</name>
    <name type="common">Caucasian dwarf goby</name>
    <name type="synonym">Pomatoschistus caucasicus</name>
    <dbReference type="NCBI Taxonomy" id="637954"/>
    <lineage>
        <taxon>Eukaryota</taxon>
        <taxon>Metazoa</taxon>
        <taxon>Chordata</taxon>
        <taxon>Craniata</taxon>
        <taxon>Vertebrata</taxon>
        <taxon>Euteleostomi</taxon>
        <taxon>Actinopterygii</taxon>
        <taxon>Neopterygii</taxon>
        <taxon>Teleostei</taxon>
        <taxon>Neoteleostei</taxon>
        <taxon>Acanthomorphata</taxon>
        <taxon>Gobiaria</taxon>
        <taxon>Gobiiformes</taxon>
        <taxon>Gobioidei</taxon>
        <taxon>Gobiidae</taxon>
        <taxon>Gobiinae</taxon>
        <taxon>Knipowitschia</taxon>
    </lineage>
</organism>
<gene>
    <name evidence="5" type="ORF">KC01_LOCUS22131</name>
</gene>
<dbReference type="FunFam" id="2.60.40.10:FF:000171">
    <property type="entry name" value="protein-glutamine gamma-glutamyltransferase 6"/>
    <property type="match status" value="1"/>
</dbReference>